<dbReference type="OrthoDB" id="7744280at2"/>
<evidence type="ECO:0000313" key="3">
    <source>
        <dbReference type="Proteomes" id="UP000295131"/>
    </source>
</evidence>
<dbReference type="AlphaFoldDB" id="A0A4R5PNW5"/>
<evidence type="ECO:0000313" key="2">
    <source>
        <dbReference type="EMBL" id="TDH38752.1"/>
    </source>
</evidence>
<feature type="transmembrane region" description="Helical" evidence="1">
    <location>
        <begin position="12"/>
        <end position="36"/>
    </location>
</feature>
<keyword evidence="1" id="KW-0472">Membrane</keyword>
<keyword evidence="1" id="KW-1133">Transmembrane helix</keyword>
<keyword evidence="3" id="KW-1185">Reference proteome</keyword>
<organism evidence="2 3">
    <name type="scientific">Pseudohoeflea suaedae</name>
    <dbReference type="NCBI Taxonomy" id="877384"/>
    <lineage>
        <taxon>Bacteria</taxon>
        <taxon>Pseudomonadati</taxon>
        <taxon>Pseudomonadota</taxon>
        <taxon>Alphaproteobacteria</taxon>
        <taxon>Hyphomicrobiales</taxon>
        <taxon>Rhizobiaceae</taxon>
        <taxon>Pseudohoeflea</taxon>
    </lineage>
</organism>
<gene>
    <name evidence="2" type="ORF">E2A64_06565</name>
</gene>
<protein>
    <recommendedName>
        <fullName evidence="4">DUF2946 domain-containing protein</fullName>
    </recommendedName>
</protein>
<reference evidence="2 3" key="1">
    <citation type="journal article" date="2013" name="Int. J. Syst. Evol. Microbiol.">
        <title>Hoeflea suaedae sp. nov., an endophytic bacterium isolated from the root of the halophyte Suaeda maritima.</title>
        <authorList>
            <person name="Chung E.J."/>
            <person name="Park J.A."/>
            <person name="Pramanik P."/>
            <person name="Bibi F."/>
            <person name="Jeon C.O."/>
            <person name="Chung Y.R."/>
        </authorList>
    </citation>
    <scope>NUCLEOTIDE SEQUENCE [LARGE SCALE GENOMIC DNA]</scope>
    <source>
        <strain evidence="2 3">YC6898</strain>
    </source>
</reference>
<dbReference type="EMBL" id="SMSI01000001">
    <property type="protein sequence ID" value="TDH38752.1"/>
    <property type="molecule type" value="Genomic_DNA"/>
</dbReference>
<comment type="caution">
    <text evidence="2">The sequence shown here is derived from an EMBL/GenBank/DDBJ whole genome shotgun (WGS) entry which is preliminary data.</text>
</comment>
<evidence type="ECO:0008006" key="4">
    <source>
        <dbReference type="Google" id="ProtNLM"/>
    </source>
</evidence>
<proteinExistence type="predicted"/>
<sequence length="139" mass="14103">MRRHSHIAPGRAIFAGGGLLLVRLMVVVALALTAFAHRAAPVNAAPATNFLAYALPDGSLPVICLTGTGEKDGDHHQGNAACEFCRIAGAIAIAVPPALHGAPIDAAKRVSPVTLASLLRGEPAFWPAAPPQGPPATVA</sequence>
<keyword evidence="1" id="KW-0812">Transmembrane</keyword>
<dbReference type="Proteomes" id="UP000295131">
    <property type="component" value="Unassembled WGS sequence"/>
</dbReference>
<evidence type="ECO:0000256" key="1">
    <source>
        <dbReference type="SAM" id="Phobius"/>
    </source>
</evidence>
<accession>A0A4R5PNW5</accession>
<dbReference type="RefSeq" id="WP_133283586.1">
    <property type="nucleotide sequence ID" value="NZ_SMSI01000001.1"/>
</dbReference>
<name>A0A4R5PNW5_9HYPH</name>